<dbReference type="InterPro" id="IPR044710">
    <property type="entry name" value="PTAC6"/>
</dbReference>
<dbReference type="PANTHER" id="PTHR35994:SF1">
    <property type="entry name" value="PLASTID TRANSCRIPTIONALLY ACTIVE PROTEIN 6, CHLOROPLASTIC"/>
    <property type="match status" value="1"/>
</dbReference>
<proteinExistence type="predicted"/>
<name>A0ABQ9BZY5_9ROSI</name>
<accession>A0ABQ9BZY5</accession>
<organism evidence="2 3">
    <name type="scientific">Salix suchowensis</name>
    <dbReference type="NCBI Taxonomy" id="1278906"/>
    <lineage>
        <taxon>Eukaryota</taxon>
        <taxon>Viridiplantae</taxon>
        <taxon>Streptophyta</taxon>
        <taxon>Embryophyta</taxon>
        <taxon>Tracheophyta</taxon>
        <taxon>Spermatophyta</taxon>
        <taxon>Magnoliopsida</taxon>
        <taxon>eudicotyledons</taxon>
        <taxon>Gunneridae</taxon>
        <taxon>Pentapetalae</taxon>
        <taxon>rosids</taxon>
        <taxon>fabids</taxon>
        <taxon>Malpighiales</taxon>
        <taxon>Salicaceae</taxon>
        <taxon>Saliceae</taxon>
        <taxon>Salix</taxon>
    </lineage>
</organism>
<feature type="compositionally biased region" description="Acidic residues" evidence="1">
    <location>
        <begin position="57"/>
        <end position="69"/>
    </location>
</feature>
<evidence type="ECO:0000313" key="2">
    <source>
        <dbReference type="EMBL" id="KAJ6391711.1"/>
    </source>
</evidence>
<dbReference type="EMBL" id="JAPFFI010000006">
    <property type="protein sequence ID" value="KAJ6391711.1"/>
    <property type="molecule type" value="Genomic_DNA"/>
</dbReference>
<reference evidence="2" key="1">
    <citation type="submission" date="2022-10" db="EMBL/GenBank/DDBJ databases">
        <authorList>
            <person name="Hyden B.L."/>
            <person name="Feng K."/>
            <person name="Yates T."/>
            <person name="Jawdy S."/>
            <person name="Smart L.B."/>
            <person name="Muchero W."/>
        </authorList>
    </citation>
    <scope>NUCLEOTIDE SEQUENCE</scope>
    <source>
        <tissue evidence="2">Shoot tip</tissue>
    </source>
</reference>
<comment type="caution">
    <text evidence="2">The sequence shown here is derived from an EMBL/GenBank/DDBJ whole genome shotgun (WGS) entry which is preliminary data.</text>
</comment>
<feature type="region of interest" description="Disordered" evidence="1">
    <location>
        <begin position="49"/>
        <end position="69"/>
    </location>
</feature>
<dbReference type="Proteomes" id="UP001141253">
    <property type="component" value="Chromosome 2"/>
</dbReference>
<protein>
    <submittedName>
        <fullName evidence="2">Uncharacterized protein</fullName>
    </submittedName>
</protein>
<evidence type="ECO:0000256" key="1">
    <source>
        <dbReference type="SAM" id="MobiDB-lite"/>
    </source>
</evidence>
<keyword evidence="3" id="KW-1185">Reference proteome</keyword>
<sequence length="190" mass="21423">MITVTLSLLSPPLLTRKPPILTTTAPLFPSSLKLTPVSHTFPLKLPPKKFIPKADDGDADGGGPDDYDMDEEEVEELDNKKDYDVEYEPLAASAIAVGNEDEEISMVNSKSFVHTQGWDSEKIVDYRINEEEFHKISLFDCDFFIRKPPDPDDDVYDFREDVCYPTGYRCLCYTKGSCSHASKVHTMCTD</sequence>
<evidence type="ECO:0000313" key="3">
    <source>
        <dbReference type="Proteomes" id="UP001141253"/>
    </source>
</evidence>
<gene>
    <name evidence="2" type="ORF">OIU77_025637</name>
</gene>
<reference evidence="2" key="2">
    <citation type="journal article" date="2023" name="Int. J. Mol. Sci.">
        <title>De Novo Assembly and Annotation of 11 Diverse Shrub Willow (Salix) Genomes Reveals Novel Gene Organization in Sex-Linked Regions.</title>
        <authorList>
            <person name="Hyden B."/>
            <person name="Feng K."/>
            <person name="Yates T.B."/>
            <person name="Jawdy S."/>
            <person name="Cereghino C."/>
            <person name="Smart L.B."/>
            <person name="Muchero W."/>
        </authorList>
    </citation>
    <scope>NUCLEOTIDE SEQUENCE</scope>
    <source>
        <tissue evidence="2">Shoot tip</tissue>
    </source>
</reference>
<dbReference type="PANTHER" id="PTHR35994">
    <property type="entry name" value="EXPRESSED PROTEIN"/>
    <property type="match status" value="1"/>
</dbReference>